<dbReference type="Proteomes" id="UP000327013">
    <property type="component" value="Chromosome 6"/>
</dbReference>
<reference evidence="4 5" key="1">
    <citation type="submission" date="2019-06" db="EMBL/GenBank/DDBJ databases">
        <title>A chromosomal-level reference genome of Carpinus fangiana (Coryloideae, Betulaceae).</title>
        <authorList>
            <person name="Yang X."/>
            <person name="Wang Z."/>
            <person name="Zhang L."/>
            <person name="Hao G."/>
            <person name="Liu J."/>
            <person name="Yang Y."/>
        </authorList>
    </citation>
    <scope>NUCLEOTIDE SEQUENCE [LARGE SCALE GENOMIC DNA]</scope>
    <source>
        <strain evidence="4">Cfa_2016G</strain>
        <tissue evidence="4">Leaf</tissue>
    </source>
</reference>
<dbReference type="AlphaFoldDB" id="A0A5N6RAZ2"/>
<dbReference type="InterPro" id="IPR027443">
    <property type="entry name" value="IPNS-like_sf"/>
</dbReference>
<dbReference type="OrthoDB" id="288590at2759"/>
<proteinExistence type="predicted"/>
<evidence type="ECO:0000313" key="5">
    <source>
        <dbReference type="Proteomes" id="UP000327013"/>
    </source>
</evidence>
<dbReference type="Gene3D" id="2.60.120.330">
    <property type="entry name" value="B-lactam Antibiotic, Isopenicillin N Synthase, Chain"/>
    <property type="match status" value="1"/>
</dbReference>
<feature type="domain" description="Non-haem dioxygenase N-terminal" evidence="3">
    <location>
        <begin position="9"/>
        <end position="35"/>
    </location>
</feature>
<dbReference type="InterPro" id="IPR026992">
    <property type="entry name" value="DIOX_N"/>
</dbReference>
<keyword evidence="5" id="KW-1185">Reference proteome</keyword>
<dbReference type="Pfam" id="PF14226">
    <property type="entry name" value="DIOX_N"/>
    <property type="match status" value="1"/>
</dbReference>
<dbReference type="SUPFAM" id="SSF51197">
    <property type="entry name" value="Clavaminate synthase-like"/>
    <property type="match status" value="1"/>
</dbReference>
<name>A0A5N6RAZ2_9ROSI</name>
<keyword evidence="2" id="KW-0408">Iron</keyword>
<evidence type="ECO:0000313" key="4">
    <source>
        <dbReference type="EMBL" id="KAE8076225.1"/>
    </source>
</evidence>
<gene>
    <name evidence="4" type="ORF">FH972_014888</name>
</gene>
<dbReference type="GO" id="GO:0046872">
    <property type="term" value="F:metal ion binding"/>
    <property type="evidence" value="ECO:0007669"/>
    <property type="project" value="UniProtKB-KW"/>
</dbReference>
<protein>
    <recommendedName>
        <fullName evidence="3">Non-haem dioxygenase N-terminal domain-containing protein</fullName>
    </recommendedName>
</protein>
<accession>A0A5N6RAZ2</accession>
<organism evidence="4 5">
    <name type="scientific">Carpinus fangiana</name>
    <dbReference type="NCBI Taxonomy" id="176857"/>
    <lineage>
        <taxon>Eukaryota</taxon>
        <taxon>Viridiplantae</taxon>
        <taxon>Streptophyta</taxon>
        <taxon>Embryophyta</taxon>
        <taxon>Tracheophyta</taxon>
        <taxon>Spermatophyta</taxon>
        <taxon>Magnoliopsida</taxon>
        <taxon>eudicotyledons</taxon>
        <taxon>Gunneridae</taxon>
        <taxon>Pentapetalae</taxon>
        <taxon>rosids</taxon>
        <taxon>fabids</taxon>
        <taxon>Fagales</taxon>
        <taxon>Betulaceae</taxon>
        <taxon>Carpinus</taxon>
    </lineage>
</organism>
<dbReference type="EMBL" id="CM017326">
    <property type="protein sequence ID" value="KAE8076225.1"/>
    <property type="molecule type" value="Genomic_DNA"/>
</dbReference>
<sequence>MIRQADDRSLSEEMLRLISHACREWGFLQVVNHGLRVFTDDAEWGFFRYVGSGYGFLE</sequence>
<keyword evidence="1" id="KW-0479">Metal-binding</keyword>
<evidence type="ECO:0000256" key="1">
    <source>
        <dbReference type="ARBA" id="ARBA00022723"/>
    </source>
</evidence>
<evidence type="ECO:0000259" key="3">
    <source>
        <dbReference type="Pfam" id="PF14226"/>
    </source>
</evidence>
<evidence type="ECO:0000256" key="2">
    <source>
        <dbReference type="ARBA" id="ARBA00023004"/>
    </source>
</evidence>